<gene>
    <name evidence="9" type="primary">cysQ</name>
    <name evidence="11" type="ORF">SAMN05421721_11640</name>
</gene>
<proteinExistence type="inferred from homology"/>
<dbReference type="NCBIfam" id="TIGR01331">
    <property type="entry name" value="bisphos_cysQ"/>
    <property type="match status" value="1"/>
</dbReference>
<dbReference type="GO" id="GO:0008441">
    <property type="term" value="F:3'(2'),5'-bisphosphate nucleotidase activity"/>
    <property type="evidence" value="ECO:0007669"/>
    <property type="project" value="UniProtKB-UniRule"/>
</dbReference>
<dbReference type="EC" id="3.1.3.7" evidence="9"/>
<evidence type="ECO:0000256" key="4">
    <source>
        <dbReference type="ARBA" id="ARBA00022519"/>
    </source>
</evidence>
<dbReference type="EMBL" id="FOUO01000016">
    <property type="protein sequence ID" value="SFM63384.1"/>
    <property type="molecule type" value="Genomic_DNA"/>
</dbReference>
<dbReference type="PRINTS" id="PR00377">
    <property type="entry name" value="IMPHPHTASES"/>
</dbReference>
<dbReference type="AlphaFoldDB" id="A0A1I4SG77"/>
<feature type="binding site" evidence="9">
    <location>
        <begin position="94"/>
        <end position="97"/>
    </location>
    <ligand>
        <name>substrate</name>
    </ligand>
</feature>
<evidence type="ECO:0000256" key="9">
    <source>
        <dbReference type="HAMAP-Rule" id="MF_02095"/>
    </source>
</evidence>
<accession>A0A1I4SG77</accession>
<evidence type="ECO:0000313" key="12">
    <source>
        <dbReference type="Proteomes" id="UP000199556"/>
    </source>
</evidence>
<reference evidence="11 12" key="1">
    <citation type="submission" date="2016-10" db="EMBL/GenBank/DDBJ databases">
        <authorList>
            <person name="de Groot N.N."/>
        </authorList>
    </citation>
    <scope>NUCLEOTIDE SEQUENCE [LARGE SCALE GENOMIC DNA]</scope>
    <source>
        <strain evidence="11 12">DSM 4180</strain>
    </source>
</reference>
<keyword evidence="8 9" id="KW-0472">Membrane</keyword>
<feature type="binding site" evidence="9">
    <location>
        <position position="218"/>
    </location>
    <ligand>
        <name>substrate</name>
    </ligand>
</feature>
<keyword evidence="12" id="KW-1185">Reference proteome</keyword>
<dbReference type="RefSeq" id="WP_090486830.1">
    <property type="nucleotide sequence ID" value="NZ_FOUO01000016.1"/>
</dbReference>
<evidence type="ECO:0000256" key="10">
    <source>
        <dbReference type="PIRSR" id="PIRSR600760-2"/>
    </source>
</evidence>
<feature type="binding site" evidence="10">
    <location>
        <position position="92"/>
    </location>
    <ligand>
        <name>Mg(2+)</name>
        <dbReference type="ChEBI" id="CHEBI:18420"/>
        <label>1</label>
        <note>catalytic</note>
    </ligand>
</feature>
<comment type="subcellular location">
    <subcellularLocation>
        <location evidence="9">Cell inner membrane</location>
        <topology evidence="9">Peripheral membrane protein</topology>
        <orientation evidence="9">Cytoplasmic side</orientation>
    </subcellularLocation>
</comment>
<feature type="binding site" evidence="9">
    <location>
        <position position="92"/>
    </location>
    <ligand>
        <name>Mg(2+)</name>
        <dbReference type="ChEBI" id="CHEBI:18420"/>
        <label>1</label>
    </ligand>
</feature>
<dbReference type="Proteomes" id="UP000199556">
    <property type="component" value="Unassembled WGS sequence"/>
</dbReference>
<dbReference type="OrthoDB" id="9785695at2"/>
<keyword evidence="4 9" id="KW-0997">Cell inner membrane</keyword>
<dbReference type="PANTHER" id="PTHR43028">
    <property type="entry name" value="3'(2'),5'-BISPHOSPHATE NUCLEOTIDASE 1"/>
    <property type="match status" value="1"/>
</dbReference>
<protein>
    <recommendedName>
        <fullName evidence="9">3'(2'),5'-bisphosphate nucleotidase CysQ</fullName>
        <ecNumber evidence="9">3.1.3.7</ecNumber>
    </recommendedName>
    <alternativeName>
        <fullName evidence="9">3'(2'),5-bisphosphonucleoside 3'(2')-phosphohydrolase</fullName>
    </alternativeName>
    <alternativeName>
        <fullName evidence="9">3'-phosphoadenosine 5'-phosphate phosphatase</fullName>
        <shortName evidence="9">PAP phosphatase</shortName>
    </alternativeName>
</protein>
<dbReference type="FunFam" id="3.30.540.10:FF:000007">
    <property type="entry name" value="3'(2'),5'-bisphosphate nucleotidase CysQ"/>
    <property type="match status" value="1"/>
</dbReference>
<evidence type="ECO:0000256" key="1">
    <source>
        <dbReference type="ARBA" id="ARBA00001625"/>
    </source>
</evidence>
<evidence type="ECO:0000256" key="6">
    <source>
        <dbReference type="ARBA" id="ARBA00022801"/>
    </source>
</evidence>
<evidence type="ECO:0000313" key="11">
    <source>
        <dbReference type="EMBL" id="SFM63384.1"/>
    </source>
</evidence>
<keyword evidence="7 9" id="KW-0460">Magnesium</keyword>
<dbReference type="SUPFAM" id="SSF56655">
    <property type="entry name" value="Carbohydrate phosphatase"/>
    <property type="match status" value="1"/>
</dbReference>
<feature type="binding site" evidence="9">
    <location>
        <position position="72"/>
    </location>
    <ligand>
        <name>substrate</name>
    </ligand>
</feature>
<dbReference type="Gene3D" id="3.30.540.10">
    <property type="entry name" value="Fructose-1,6-Bisphosphatase, subunit A, domain 1"/>
    <property type="match status" value="1"/>
</dbReference>
<dbReference type="CDD" id="cd01638">
    <property type="entry name" value="CysQ"/>
    <property type="match status" value="1"/>
</dbReference>
<dbReference type="PANTHER" id="PTHR43028:SF5">
    <property type="entry name" value="3'(2'),5'-BISPHOSPHATE NUCLEOTIDASE 1"/>
    <property type="match status" value="1"/>
</dbReference>
<keyword evidence="3 9" id="KW-1003">Cell membrane</keyword>
<keyword evidence="5 9" id="KW-0479">Metal-binding</keyword>
<evidence type="ECO:0000256" key="8">
    <source>
        <dbReference type="ARBA" id="ARBA00023136"/>
    </source>
</evidence>
<evidence type="ECO:0000256" key="2">
    <source>
        <dbReference type="ARBA" id="ARBA00005289"/>
    </source>
</evidence>
<feature type="binding site" evidence="9">
    <location>
        <position position="218"/>
    </location>
    <ligand>
        <name>Mg(2+)</name>
        <dbReference type="ChEBI" id="CHEBI:18420"/>
        <label>2</label>
    </ligand>
</feature>
<comment type="function">
    <text evidence="9">Converts adenosine-3',5'-bisphosphate (PAP) to AMP.</text>
</comment>
<dbReference type="PROSITE" id="PS00629">
    <property type="entry name" value="IMP_1"/>
    <property type="match status" value="1"/>
</dbReference>
<feature type="binding site" evidence="10">
    <location>
        <position position="95"/>
    </location>
    <ligand>
        <name>Mg(2+)</name>
        <dbReference type="ChEBI" id="CHEBI:18420"/>
        <label>1</label>
        <note>catalytic</note>
    </ligand>
</feature>
<dbReference type="InterPro" id="IPR006240">
    <property type="entry name" value="CysQ"/>
</dbReference>
<organism evidence="11 12">
    <name type="scientific">Ectothiorhodospira mobilis</name>
    <dbReference type="NCBI Taxonomy" id="195064"/>
    <lineage>
        <taxon>Bacteria</taxon>
        <taxon>Pseudomonadati</taxon>
        <taxon>Pseudomonadota</taxon>
        <taxon>Gammaproteobacteria</taxon>
        <taxon>Chromatiales</taxon>
        <taxon>Ectothiorhodospiraceae</taxon>
        <taxon>Ectothiorhodospira</taxon>
    </lineage>
</organism>
<dbReference type="InterPro" id="IPR020583">
    <property type="entry name" value="Inositol_monoP_metal-BS"/>
</dbReference>
<dbReference type="InterPro" id="IPR000760">
    <property type="entry name" value="Inositol_monophosphatase-like"/>
</dbReference>
<keyword evidence="6 9" id="KW-0378">Hydrolase</keyword>
<dbReference type="PROSITE" id="PS00630">
    <property type="entry name" value="IMP_2"/>
    <property type="match status" value="1"/>
</dbReference>
<comment type="similarity">
    <text evidence="2 9">Belongs to the inositol monophosphatase superfamily. CysQ family.</text>
</comment>
<feature type="binding site" evidence="9">
    <location>
        <position position="92"/>
    </location>
    <ligand>
        <name>Mg(2+)</name>
        <dbReference type="ChEBI" id="CHEBI:18420"/>
        <label>2</label>
    </ligand>
</feature>
<dbReference type="InterPro" id="IPR020550">
    <property type="entry name" value="Inositol_monophosphatase_CS"/>
</dbReference>
<feature type="binding site" evidence="9">
    <location>
        <position position="94"/>
    </location>
    <ligand>
        <name>Mg(2+)</name>
        <dbReference type="ChEBI" id="CHEBI:18420"/>
        <label>1</label>
    </ligand>
</feature>
<feature type="binding site" evidence="9">
    <location>
        <position position="95"/>
    </location>
    <ligand>
        <name>Mg(2+)</name>
        <dbReference type="ChEBI" id="CHEBI:18420"/>
        <label>2</label>
    </ligand>
</feature>
<evidence type="ECO:0000256" key="5">
    <source>
        <dbReference type="ARBA" id="ARBA00022723"/>
    </source>
</evidence>
<feature type="binding site" evidence="10">
    <location>
        <position position="72"/>
    </location>
    <ligand>
        <name>Mg(2+)</name>
        <dbReference type="ChEBI" id="CHEBI:18420"/>
        <label>1</label>
        <note>catalytic</note>
    </ligand>
</feature>
<comment type="catalytic activity">
    <reaction evidence="1 9">
        <text>adenosine 3',5'-bisphosphate + H2O = AMP + phosphate</text>
        <dbReference type="Rhea" id="RHEA:10040"/>
        <dbReference type="ChEBI" id="CHEBI:15377"/>
        <dbReference type="ChEBI" id="CHEBI:43474"/>
        <dbReference type="ChEBI" id="CHEBI:58343"/>
        <dbReference type="ChEBI" id="CHEBI:456215"/>
        <dbReference type="EC" id="3.1.3.7"/>
    </reaction>
</comment>
<dbReference type="GO" id="GO:0046854">
    <property type="term" value="P:phosphatidylinositol phosphate biosynthetic process"/>
    <property type="evidence" value="ECO:0007669"/>
    <property type="project" value="InterPro"/>
</dbReference>
<dbReference type="GO" id="GO:0000287">
    <property type="term" value="F:magnesium ion binding"/>
    <property type="evidence" value="ECO:0007669"/>
    <property type="project" value="UniProtKB-UniRule"/>
</dbReference>
<feature type="binding site" evidence="10">
    <location>
        <position position="94"/>
    </location>
    <ligand>
        <name>Mg(2+)</name>
        <dbReference type="ChEBI" id="CHEBI:18420"/>
        <label>1</label>
        <note>catalytic</note>
    </ligand>
</feature>
<dbReference type="InterPro" id="IPR050725">
    <property type="entry name" value="CysQ/Inositol_MonoPase"/>
</dbReference>
<dbReference type="STRING" id="195064.SAMN05421721_11640"/>
<dbReference type="Pfam" id="PF00459">
    <property type="entry name" value="Inositol_P"/>
    <property type="match status" value="1"/>
</dbReference>
<dbReference type="FunFam" id="3.40.190.80:FF:000005">
    <property type="entry name" value="3'(2'),5'-bisphosphate nucleotidase CysQ"/>
    <property type="match status" value="1"/>
</dbReference>
<comment type="cofactor">
    <cofactor evidence="9 10">
        <name>Mg(2+)</name>
        <dbReference type="ChEBI" id="CHEBI:18420"/>
    </cofactor>
</comment>
<dbReference type="Gene3D" id="3.40.190.80">
    <property type="match status" value="1"/>
</dbReference>
<dbReference type="HAMAP" id="MF_02095">
    <property type="entry name" value="CysQ"/>
    <property type="match status" value="1"/>
</dbReference>
<dbReference type="GO" id="GO:0005886">
    <property type="term" value="C:plasma membrane"/>
    <property type="evidence" value="ECO:0007669"/>
    <property type="project" value="UniProtKB-SubCell"/>
</dbReference>
<sequence length="271" mass="30297">MTLNEATLDHLLIHARRIAREAGTRILDVYGEDFQVAEKDDRTPLTEADMASHRHIVQGLRDLHPELPILSEESDGIPFSERAQWTTYWLVDPLDGTREFIKRNGEFTVNIALIHEHEPVLGVVLAPVLDLLYSAARGRGAWRHQPSGEAGQPVHVHRGERRPVIAGSRSHGTDRLQAFLERVGPHELISMGSSLKFCLVAEGKADLYPRLGPTSEWDTAAAHCVVNEAGGAVTDTGLRPLRYNTKESLLNPEFLVMADPQRDWGRYLKDL</sequence>
<dbReference type="GO" id="GO:0050427">
    <property type="term" value="P:3'-phosphoadenosine 5'-phosphosulfate metabolic process"/>
    <property type="evidence" value="ECO:0007669"/>
    <property type="project" value="TreeGrafter"/>
</dbReference>
<feature type="binding site" evidence="10">
    <location>
        <position position="218"/>
    </location>
    <ligand>
        <name>Mg(2+)</name>
        <dbReference type="ChEBI" id="CHEBI:18420"/>
        <label>1</label>
        <note>catalytic</note>
    </ligand>
</feature>
<feature type="binding site" evidence="9">
    <location>
        <position position="72"/>
    </location>
    <ligand>
        <name>Mg(2+)</name>
        <dbReference type="ChEBI" id="CHEBI:18420"/>
        <label>1</label>
    </ligand>
</feature>
<dbReference type="GO" id="GO:0000103">
    <property type="term" value="P:sulfate assimilation"/>
    <property type="evidence" value="ECO:0007669"/>
    <property type="project" value="TreeGrafter"/>
</dbReference>
<name>A0A1I4SG77_ECTMO</name>
<evidence type="ECO:0000256" key="3">
    <source>
        <dbReference type="ARBA" id="ARBA00022475"/>
    </source>
</evidence>
<evidence type="ECO:0000256" key="7">
    <source>
        <dbReference type="ARBA" id="ARBA00022842"/>
    </source>
</evidence>